<proteinExistence type="predicted"/>
<sequence>MNSEVFASFRSLDSPNGVAAVGEDAEADGTGDGEFNGLVDGGCDAGATEVVRRKKGD</sequence>
<reference evidence="2 3" key="1">
    <citation type="submission" date="2020-08" db="EMBL/GenBank/DDBJ databases">
        <title>Genomic Encyclopedia of Type Strains, Phase III (KMG-III): the genomes of soil and plant-associated and newly described type strains.</title>
        <authorList>
            <person name="Whitman W."/>
        </authorList>
    </citation>
    <scope>NUCLEOTIDE SEQUENCE [LARGE SCALE GENOMIC DNA]</scope>
    <source>
        <strain evidence="2 3">CECT 8075</strain>
    </source>
</reference>
<dbReference type="EMBL" id="JACHXU010000016">
    <property type="protein sequence ID" value="MBB3208576.1"/>
    <property type="molecule type" value="Genomic_DNA"/>
</dbReference>
<evidence type="ECO:0000313" key="3">
    <source>
        <dbReference type="Proteomes" id="UP000536179"/>
    </source>
</evidence>
<comment type="caution">
    <text evidence="2">The sequence shown here is derived from an EMBL/GenBank/DDBJ whole genome shotgun (WGS) entry which is preliminary data.</text>
</comment>
<name>A0A7W5E1V7_9BACT</name>
<organism evidence="2 3">
    <name type="scientific">Aporhodopirellula rubra</name>
    <dbReference type="NCBI Taxonomy" id="980271"/>
    <lineage>
        <taxon>Bacteria</taxon>
        <taxon>Pseudomonadati</taxon>
        <taxon>Planctomycetota</taxon>
        <taxon>Planctomycetia</taxon>
        <taxon>Pirellulales</taxon>
        <taxon>Pirellulaceae</taxon>
        <taxon>Aporhodopirellula</taxon>
    </lineage>
</organism>
<keyword evidence="3" id="KW-1185">Reference proteome</keyword>
<dbReference type="RefSeq" id="WP_184306740.1">
    <property type="nucleotide sequence ID" value="NZ_JACHXU010000016.1"/>
</dbReference>
<protein>
    <submittedName>
        <fullName evidence="2">Uncharacterized protein</fullName>
    </submittedName>
</protein>
<evidence type="ECO:0000313" key="2">
    <source>
        <dbReference type="EMBL" id="MBB3208576.1"/>
    </source>
</evidence>
<feature type="region of interest" description="Disordered" evidence="1">
    <location>
        <begin position="14"/>
        <end position="38"/>
    </location>
</feature>
<gene>
    <name evidence="2" type="ORF">FHS27_004405</name>
</gene>
<evidence type="ECO:0000256" key="1">
    <source>
        <dbReference type="SAM" id="MobiDB-lite"/>
    </source>
</evidence>
<accession>A0A7W5E1V7</accession>
<dbReference type="Proteomes" id="UP000536179">
    <property type="component" value="Unassembled WGS sequence"/>
</dbReference>
<dbReference type="AlphaFoldDB" id="A0A7W5E1V7"/>